<dbReference type="InterPro" id="IPR002504">
    <property type="entry name" value="NADK"/>
</dbReference>
<dbReference type="GO" id="GO:0019674">
    <property type="term" value="P:NAD+ metabolic process"/>
    <property type="evidence" value="ECO:0007669"/>
    <property type="project" value="InterPro"/>
</dbReference>
<evidence type="ECO:0000256" key="2">
    <source>
        <dbReference type="ARBA" id="ARBA00022777"/>
    </source>
</evidence>
<keyword evidence="8" id="KW-1185">Reference proteome</keyword>
<dbReference type="Gene3D" id="3.40.50.10330">
    <property type="entry name" value="Probable inorganic polyphosphate/atp-NAD kinase, domain 1"/>
    <property type="match status" value="1"/>
</dbReference>
<dbReference type="EMBL" id="CP003732">
    <property type="protein sequence ID" value="AFV12358.1"/>
    <property type="molecule type" value="Genomic_DNA"/>
</dbReference>
<dbReference type="InterPro" id="IPR017438">
    <property type="entry name" value="ATP-NAD_kinase_N"/>
</dbReference>
<keyword evidence="6" id="KW-0067">ATP-binding</keyword>
<reference evidence="7 8" key="1">
    <citation type="journal article" date="2012" name="BMC Genomics">
        <title>Genome-guided analysis of physiological and morphological traits of the fermentative acetate oxidizer Thermacetogenium phaeum.</title>
        <authorList>
            <person name="Oehler D."/>
            <person name="Poehlein A."/>
            <person name="Leimbach A."/>
            <person name="Muller N."/>
            <person name="Daniel R."/>
            <person name="Gottschalk G."/>
            <person name="Schink B."/>
        </authorList>
    </citation>
    <scope>NUCLEOTIDE SEQUENCE [LARGE SCALE GENOMIC DNA]</scope>
    <source>
        <strain evidence="8">ATCC BAA-254 / DSM 26808 / PB</strain>
    </source>
</reference>
<comment type="caution">
    <text evidence="6">Lacks conserved residue(s) required for the propagation of feature annotation.</text>
</comment>
<keyword evidence="4 6" id="KW-0520">NAD</keyword>
<keyword evidence="2 6" id="KW-0418">Kinase</keyword>
<dbReference type="PANTHER" id="PTHR20275">
    <property type="entry name" value="NAD KINASE"/>
    <property type="match status" value="1"/>
</dbReference>
<dbReference type="GO" id="GO:0003951">
    <property type="term" value="F:NAD+ kinase activity"/>
    <property type="evidence" value="ECO:0007669"/>
    <property type="project" value="UniProtKB-UniRule"/>
</dbReference>
<dbReference type="SUPFAM" id="SSF111331">
    <property type="entry name" value="NAD kinase/diacylglycerol kinase-like"/>
    <property type="match status" value="1"/>
</dbReference>
<dbReference type="KEGG" id="tpz:Tph_c21650"/>
<dbReference type="STRING" id="1089553.Tph_c21650"/>
<dbReference type="GO" id="GO:0005524">
    <property type="term" value="F:ATP binding"/>
    <property type="evidence" value="ECO:0007669"/>
    <property type="project" value="UniProtKB-KW"/>
</dbReference>
<dbReference type="InterPro" id="IPR017437">
    <property type="entry name" value="ATP-NAD_kinase_PpnK-typ_C"/>
</dbReference>
<comment type="similarity">
    <text evidence="6">Belongs to the NAD kinase family.</text>
</comment>
<feature type="binding site" evidence="6">
    <location>
        <begin position="130"/>
        <end position="131"/>
    </location>
    <ligand>
        <name>NAD(+)</name>
        <dbReference type="ChEBI" id="CHEBI:57540"/>
    </ligand>
</feature>
<dbReference type="Gene3D" id="2.60.200.30">
    <property type="entry name" value="Probable inorganic polyphosphate/atp-NAD kinase, domain 2"/>
    <property type="match status" value="1"/>
</dbReference>
<proteinExistence type="inferred from homology"/>
<dbReference type="GO" id="GO:0006741">
    <property type="term" value="P:NADP+ biosynthetic process"/>
    <property type="evidence" value="ECO:0007669"/>
    <property type="project" value="UniProtKB-UniRule"/>
</dbReference>
<dbReference type="InterPro" id="IPR016064">
    <property type="entry name" value="NAD/diacylglycerol_kinase_sf"/>
</dbReference>
<evidence type="ECO:0000256" key="4">
    <source>
        <dbReference type="ARBA" id="ARBA00023027"/>
    </source>
</evidence>
<name>K4LHL3_THEPS</name>
<comment type="function">
    <text evidence="6">Involved in the regulation of the intracellular balance of NAD and NADP, and is a key enzyme in the biosynthesis of NADP. Catalyzes specifically the phosphorylation on 2'-hydroxyl of the adenosine moiety of NAD to yield NADP.</text>
</comment>
<evidence type="ECO:0000313" key="7">
    <source>
        <dbReference type="EMBL" id="AFV12358.1"/>
    </source>
</evidence>
<dbReference type="EC" id="2.7.1.23" evidence="6"/>
<dbReference type="RefSeq" id="WP_015051233.1">
    <property type="nucleotide sequence ID" value="NC_018870.1"/>
</dbReference>
<dbReference type="HOGENOM" id="CLU_008831_0_0_9"/>
<organism evidence="7 8">
    <name type="scientific">Thermacetogenium phaeum (strain ATCC BAA-254 / DSM 26808 / PB)</name>
    <dbReference type="NCBI Taxonomy" id="1089553"/>
    <lineage>
        <taxon>Bacteria</taxon>
        <taxon>Bacillati</taxon>
        <taxon>Bacillota</taxon>
        <taxon>Clostridia</taxon>
        <taxon>Thermoanaerobacterales</taxon>
        <taxon>Thermoanaerobacteraceae</taxon>
        <taxon>Thermacetogenium</taxon>
    </lineage>
</organism>
<protein>
    <recommendedName>
        <fullName evidence="6">NAD kinase</fullName>
        <ecNumber evidence="6">2.7.1.23</ecNumber>
    </recommendedName>
    <alternativeName>
        <fullName evidence="6">ATP-dependent NAD kinase</fullName>
    </alternativeName>
</protein>
<dbReference type="Proteomes" id="UP000000467">
    <property type="component" value="Chromosome"/>
</dbReference>
<sequence length="290" mass="31650">MKIIIVYKDDAGAQRLARELHKKLESRGASAACMGLREMTKSALWQADLVLVLGGDGTFLKTARCCATQGIPVLGVNLGTIGFLSSIEPEQLLQEVDRILNRDYRIESRMMLDVRLIRDGMEVYHGLSMNDVVIRACVSHTITIGLQIDRLFHTTYTGDGVVCATPTGSTAYSFSAGGPVLDVDLPALVITPICPQLSCSRALVVRSSARLVFELVAGHPTAFSVDGEDELPLAKGDRVEVVRSPVTAKIAEVFPVSSLDRVLRRFERLNNTRAEASNDMNILLQSCYVL</sequence>
<evidence type="ECO:0000256" key="6">
    <source>
        <dbReference type="HAMAP-Rule" id="MF_00361"/>
    </source>
</evidence>
<feature type="binding site" evidence="6">
    <location>
        <position position="159"/>
    </location>
    <ligand>
        <name>NAD(+)</name>
        <dbReference type="ChEBI" id="CHEBI:57540"/>
    </ligand>
</feature>
<dbReference type="GO" id="GO:0005737">
    <property type="term" value="C:cytoplasm"/>
    <property type="evidence" value="ECO:0007669"/>
    <property type="project" value="UniProtKB-SubCell"/>
</dbReference>
<dbReference type="HAMAP" id="MF_00361">
    <property type="entry name" value="NAD_kinase"/>
    <property type="match status" value="1"/>
</dbReference>
<comment type="cofactor">
    <cofactor evidence="6">
        <name>a divalent metal cation</name>
        <dbReference type="ChEBI" id="CHEBI:60240"/>
    </cofactor>
</comment>
<dbReference type="AlphaFoldDB" id="K4LHL3"/>
<feature type="binding site" evidence="6">
    <location>
        <begin position="56"/>
        <end position="57"/>
    </location>
    <ligand>
        <name>NAD(+)</name>
        <dbReference type="ChEBI" id="CHEBI:57540"/>
    </ligand>
</feature>
<dbReference type="eggNOG" id="COG0061">
    <property type="taxonomic scope" value="Bacteria"/>
</dbReference>
<feature type="active site" description="Proton acceptor" evidence="6">
    <location>
        <position position="56"/>
    </location>
</feature>
<keyword evidence="6" id="KW-0963">Cytoplasm</keyword>
<evidence type="ECO:0000256" key="1">
    <source>
        <dbReference type="ARBA" id="ARBA00022679"/>
    </source>
</evidence>
<comment type="catalytic activity">
    <reaction evidence="5 6">
        <text>NAD(+) + ATP = ADP + NADP(+) + H(+)</text>
        <dbReference type="Rhea" id="RHEA:18629"/>
        <dbReference type="ChEBI" id="CHEBI:15378"/>
        <dbReference type="ChEBI" id="CHEBI:30616"/>
        <dbReference type="ChEBI" id="CHEBI:57540"/>
        <dbReference type="ChEBI" id="CHEBI:58349"/>
        <dbReference type="ChEBI" id="CHEBI:456216"/>
        <dbReference type="EC" id="2.7.1.23"/>
    </reaction>
</comment>
<evidence type="ECO:0000256" key="3">
    <source>
        <dbReference type="ARBA" id="ARBA00022857"/>
    </source>
</evidence>
<dbReference type="Pfam" id="PF01513">
    <property type="entry name" value="NAD_kinase"/>
    <property type="match status" value="1"/>
</dbReference>
<feature type="binding site" evidence="6">
    <location>
        <position position="61"/>
    </location>
    <ligand>
        <name>NAD(+)</name>
        <dbReference type="ChEBI" id="CHEBI:57540"/>
    </ligand>
</feature>
<gene>
    <name evidence="7" type="primary">ppnK2</name>
    <name evidence="6" type="synonym">nadK</name>
    <name evidence="7" type="ordered locus">Tph_c21650</name>
</gene>
<feature type="binding site" evidence="6">
    <location>
        <position position="140"/>
    </location>
    <ligand>
        <name>NAD(+)</name>
        <dbReference type="ChEBI" id="CHEBI:57540"/>
    </ligand>
</feature>
<dbReference type="OrthoDB" id="9774737at2"/>
<dbReference type="Pfam" id="PF20143">
    <property type="entry name" value="NAD_kinase_C"/>
    <property type="match status" value="1"/>
</dbReference>
<dbReference type="GO" id="GO:0046872">
    <property type="term" value="F:metal ion binding"/>
    <property type="evidence" value="ECO:0007669"/>
    <property type="project" value="UniProtKB-UniRule"/>
</dbReference>
<keyword evidence="6" id="KW-0547">Nucleotide-binding</keyword>
<dbReference type="GO" id="GO:0051287">
    <property type="term" value="F:NAD binding"/>
    <property type="evidence" value="ECO:0007669"/>
    <property type="project" value="UniProtKB-ARBA"/>
</dbReference>
<keyword evidence="3 6" id="KW-0521">NADP</keyword>
<accession>K4LHL3</accession>
<feature type="binding site" evidence="6">
    <location>
        <begin position="170"/>
        <end position="175"/>
    </location>
    <ligand>
        <name>NAD(+)</name>
        <dbReference type="ChEBI" id="CHEBI:57540"/>
    </ligand>
</feature>
<evidence type="ECO:0000313" key="8">
    <source>
        <dbReference type="Proteomes" id="UP000000467"/>
    </source>
</evidence>
<keyword evidence="1 6" id="KW-0808">Transferase</keyword>
<comment type="subcellular location">
    <subcellularLocation>
        <location evidence="6">Cytoplasm</location>
    </subcellularLocation>
</comment>
<evidence type="ECO:0000256" key="5">
    <source>
        <dbReference type="ARBA" id="ARBA00047925"/>
    </source>
</evidence>
<dbReference type="PANTHER" id="PTHR20275:SF0">
    <property type="entry name" value="NAD KINASE"/>
    <property type="match status" value="1"/>
</dbReference>